<dbReference type="Proteomes" id="UP000837857">
    <property type="component" value="Chromosome 24"/>
</dbReference>
<reference evidence="1" key="1">
    <citation type="submission" date="2022-03" db="EMBL/GenBank/DDBJ databases">
        <authorList>
            <person name="Martin H S."/>
        </authorList>
    </citation>
    <scope>NUCLEOTIDE SEQUENCE</scope>
</reference>
<organism evidence="1 2">
    <name type="scientific">Iphiclides podalirius</name>
    <name type="common">scarce swallowtail</name>
    <dbReference type="NCBI Taxonomy" id="110791"/>
    <lineage>
        <taxon>Eukaryota</taxon>
        <taxon>Metazoa</taxon>
        <taxon>Ecdysozoa</taxon>
        <taxon>Arthropoda</taxon>
        <taxon>Hexapoda</taxon>
        <taxon>Insecta</taxon>
        <taxon>Pterygota</taxon>
        <taxon>Neoptera</taxon>
        <taxon>Endopterygota</taxon>
        <taxon>Lepidoptera</taxon>
        <taxon>Glossata</taxon>
        <taxon>Ditrysia</taxon>
        <taxon>Papilionoidea</taxon>
        <taxon>Papilionidae</taxon>
        <taxon>Papilioninae</taxon>
        <taxon>Iphiclides</taxon>
    </lineage>
</organism>
<proteinExistence type="predicted"/>
<accession>A0ABN8IK26</accession>
<evidence type="ECO:0000313" key="2">
    <source>
        <dbReference type="Proteomes" id="UP000837857"/>
    </source>
</evidence>
<feature type="non-terminal residue" evidence="1">
    <location>
        <position position="83"/>
    </location>
</feature>
<dbReference type="EMBL" id="OW152836">
    <property type="protein sequence ID" value="CAH2057267.1"/>
    <property type="molecule type" value="Genomic_DNA"/>
</dbReference>
<keyword evidence="2" id="KW-1185">Reference proteome</keyword>
<name>A0ABN8IK26_9NEOP</name>
<gene>
    <name evidence="1" type="ORF">IPOD504_LOCUS10117</name>
</gene>
<protein>
    <submittedName>
        <fullName evidence="1">Uncharacterized protein</fullName>
    </submittedName>
</protein>
<evidence type="ECO:0000313" key="1">
    <source>
        <dbReference type="EMBL" id="CAH2057267.1"/>
    </source>
</evidence>
<sequence length="83" mass="9360">MSHIRGLLAHNDTDSIMNTFIMKYRVCRAIFARLPKWQIGVHRPKPSRRGGAFYACFVLESPSTATQVHHNSPIMIPSGHMLG</sequence>